<dbReference type="InterPro" id="IPR050967">
    <property type="entry name" value="Thiamine_Salvage_TenA"/>
</dbReference>
<dbReference type="RefSeq" id="WP_377775265.1">
    <property type="nucleotide sequence ID" value="NZ_JBHUOQ010000004.1"/>
</dbReference>
<comment type="function">
    <text evidence="8">Catalyzes an amino-pyrimidine hydrolysis reaction at the C5' of the pyrimidine moiety of thiamine compounds, a reaction that is part of a thiamine salvage pathway. Thus, catalyzes the conversion of 4-amino-5-aminomethyl-2-methylpyrimidine to 4-amino-5-hydroxymethyl-2-methylpyrimidine (HMP). Is also able to catalyze the hydrolytic cleavage of thiamine; however, this thiaminase activity may not be physiologically relevant. Therefore, is probably involved in the regeneration of the thiamine pyrimidine from thiamine degraded products present in the environment, rather than in thiamine degradation.</text>
</comment>
<keyword evidence="7 10" id="KW-0784">Thiamine biosynthesis</keyword>
<dbReference type="EC" id="3.5.99.2" evidence="5 10"/>
<dbReference type="CDD" id="cd19366">
    <property type="entry name" value="TenA_C_BhTenA-like"/>
    <property type="match status" value="1"/>
</dbReference>
<gene>
    <name evidence="12" type="primary">tenA</name>
    <name evidence="12" type="ORF">ACFSX4_12275</name>
</gene>
<reference evidence="13" key="1">
    <citation type="journal article" date="2019" name="Int. J. Syst. Evol. Microbiol.">
        <title>The Global Catalogue of Microorganisms (GCM) 10K type strain sequencing project: providing services to taxonomists for standard genome sequencing and annotation.</title>
        <authorList>
            <consortium name="The Broad Institute Genomics Platform"/>
            <consortium name="The Broad Institute Genome Sequencing Center for Infectious Disease"/>
            <person name="Wu L."/>
            <person name="Ma J."/>
        </authorList>
    </citation>
    <scope>NUCLEOTIDE SEQUENCE [LARGE SCALE GENOMIC DNA]</scope>
    <source>
        <strain evidence="13">KCTC 33575</strain>
    </source>
</reference>
<evidence type="ECO:0000256" key="5">
    <source>
        <dbReference type="ARBA" id="ARBA00012684"/>
    </source>
</evidence>
<dbReference type="Pfam" id="PF03070">
    <property type="entry name" value="TENA_THI-4"/>
    <property type="match status" value="1"/>
</dbReference>
<evidence type="ECO:0000256" key="2">
    <source>
        <dbReference type="ARBA" id="ARBA00004948"/>
    </source>
</evidence>
<evidence type="ECO:0000313" key="12">
    <source>
        <dbReference type="EMBL" id="MFD2831242.1"/>
    </source>
</evidence>
<dbReference type="NCBIfam" id="TIGR04306">
    <property type="entry name" value="salvage_TenA"/>
    <property type="match status" value="1"/>
</dbReference>
<evidence type="ECO:0000313" key="13">
    <source>
        <dbReference type="Proteomes" id="UP001597519"/>
    </source>
</evidence>
<dbReference type="Proteomes" id="UP001597519">
    <property type="component" value="Unassembled WGS sequence"/>
</dbReference>
<dbReference type="PANTHER" id="PTHR43198">
    <property type="entry name" value="BIFUNCTIONAL TH2 PROTEIN"/>
    <property type="match status" value="1"/>
</dbReference>
<accession>A0ABW5WYY0</accession>
<evidence type="ECO:0000256" key="3">
    <source>
        <dbReference type="ARBA" id="ARBA00010264"/>
    </source>
</evidence>
<dbReference type="Gene3D" id="1.20.910.10">
    <property type="entry name" value="Heme oxygenase-like"/>
    <property type="match status" value="1"/>
</dbReference>
<name>A0ABW5WYY0_9STAP</name>
<evidence type="ECO:0000256" key="4">
    <source>
        <dbReference type="ARBA" id="ARBA00011881"/>
    </source>
</evidence>
<protein>
    <recommendedName>
        <fullName evidence="6 10">Aminopyrimidine aminohydrolase</fullName>
        <ecNumber evidence="5 10">3.5.99.2</ecNumber>
    </recommendedName>
</protein>
<comment type="similarity">
    <text evidence="3 10">Belongs to the TenA family.</text>
</comment>
<dbReference type="PANTHER" id="PTHR43198:SF2">
    <property type="entry name" value="SI:CH1073-67J19.1-RELATED"/>
    <property type="match status" value="1"/>
</dbReference>
<dbReference type="GO" id="GO:0050334">
    <property type="term" value="F:thiaminase activity"/>
    <property type="evidence" value="ECO:0007669"/>
    <property type="project" value="UniProtKB-EC"/>
</dbReference>
<sequence length="224" mass="25818">MKFTDRLWPKVEHLWDSYLDHPFVKGIGDGSLETEKFQHWLKQDYVYLVEYARLMAVGAEKSPDLEAMGMFTELLHGTLFVEMELHRKFSNAYDISVASLENTEASAVNTAYTSYMLNHAQRGDAAVATACLLCCAWSYNYIGKGLSGGDGYNVSNPYKEWIDMYAGEEFTDLTQTALNLMNRLADGKPERELQHLEEIIIKTGLYEYMFWDMCEQREEWPVNI</sequence>
<evidence type="ECO:0000256" key="6">
    <source>
        <dbReference type="ARBA" id="ARBA00013647"/>
    </source>
</evidence>
<comment type="catalytic activity">
    <reaction evidence="1 10">
        <text>4-amino-5-aminomethyl-2-methylpyrimidine + H2O = 4-amino-5-hydroxymethyl-2-methylpyrimidine + NH4(+)</text>
        <dbReference type="Rhea" id="RHEA:31799"/>
        <dbReference type="ChEBI" id="CHEBI:15377"/>
        <dbReference type="ChEBI" id="CHEBI:16892"/>
        <dbReference type="ChEBI" id="CHEBI:28938"/>
        <dbReference type="ChEBI" id="CHEBI:63416"/>
        <dbReference type="EC" id="3.5.99.2"/>
    </reaction>
</comment>
<comment type="subunit">
    <text evidence="4">Homotetramer.</text>
</comment>
<dbReference type="InterPro" id="IPR004305">
    <property type="entry name" value="Thiaminase-2/PQQC"/>
</dbReference>
<feature type="domain" description="Thiaminase-2/PQQC" evidence="11">
    <location>
        <begin position="8"/>
        <end position="214"/>
    </location>
</feature>
<comment type="catalytic activity">
    <reaction evidence="9 10">
        <text>thiamine + H2O = 5-(2-hydroxyethyl)-4-methylthiazole + 4-amino-5-hydroxymethyl-2-methylpyrimidine + H(+)</text>
        <dbReference type="Rhea" id="RHEA:17509"/>
        <dbReference type="ChEBI" id="CHEBI:15377"/>
        <dbReference type="ChEBI" id="CHEBI:15378"/>
        <dbReference type="ChEBI" id="CHEBI:16892"/>
        <dbReference type="ChEBI" id="CHEBI:17957"/>
        <dbReference type="ChEBI" id="CHEBI:18385"/>
        <dbReference type="EC" id="3.5.99.2"/>
    </reaction>
</comment>
<dbReference type="EMBL" id="JBHUOQ010000004">
    <property type="protein sequence ID" value="MFD2831242.1"/>
    <property type="molecule type" value="Genomic_DNA"/>
</dbReference>
<keyword evidence="10 12" id="KW-0378">Hydrolase</keyword>
<evidence type="ECO:0000256" key="8">
    <source>
        <dbReference type="ARBA" id="ARBA00045954"/>
    </source>
</evidence>
<comment type="caution">
    <text evidence="12">The sequence shown here is derived from an EMBL/GenBank/DDBJ whole genome shotgun (WGS) entry which is preliminary data.</text>
</comment>
<dbReference type="InterPro" id="IPR016084">
    <property type="entry name" value="Haem_Oase-like_multi-hlx"/>
</dbReference>
<proteinExistence type="inferred from homology"/>
<comment type="pathway">
    <text evidence="2 10">Cofactor biosynthesis; thiamine diphosphate biosynthesis.</text>
</comment>
<evidence type="ECO:0000259" key="11">
    <source>
        <dbReference type="Pfam" id="PF03070"/>
    </source>
</evidence>
<keyword evidence="13" id="KW-1185">Reference proteome</keyword>
<evidence type="ECO:0000256" key="7">
    <source>
        <dbReference type="ARBA" id="ARBA00022977"/>
    </source>
</evidence>
<evidence type="ECO:0000256" key="1">
    <source>
        <dbReference type="ARBA" id="ARBA00001881"/>
    </source>
</evidence>
<evidence type="ECO:0000256" key="10">
    <source>
        <dbReference type="RuleBase" id="RU363093"/>
    </source>
</evidence>
<organism evidence="12 13">
    <name type="scientific">Corticicoccus populi</name>
    <dbReference type="NCBI Taxonomy" id="1812821"/>
    <lineage>
        <taxon>Bacteria</taxon>
        <taxon>Bacillati</taxon>
        <taxon>Bacillota</taxon>
        <taxon>Bacilli</taxon>
        <taxon>Bacillales</taxon>
        <taxon>Staphylococcaceae</taxon>
        <taxon>Corticicoccus</taxon>
    </lineage>
</organism>
<dbReference type="SUPFAM" id="SSF48613">
    <property type="entry name" value="Heme oxygenase-like"/>
    <property type="match status" value="1"/>
</dbReference>
<evidence type="ECO:0000256" key="9">
    <source>
        <dbReference type="ARBA" id="ARBA00048337"/>
    </source>
</evidence>
<dbReference type="InterPro" id="IPR027574">
    <property type="entry name" value="Thiaminase_II"/>
</dbReference>